<proteinExistence type="predicted"/>
<dbReference type="Proteomes" id="UP000828251">
    <property type="component" value="Unassembled WGS sequence"/>
</dbReference>
<sequence>MRVDFKIHALFFAWFDPPLMPRSRIFVGCFETSQDIGGCKEVGEKSMIDGVV</sequence>
<evidence type="ECO:0000313" key="2">
    <source>
        <dbReference type="Proteomes" id="UP000828251"/>
    </source>
</evidence>
<evidence type="ECO:0000313" key="1">
    <source>
        <dbReference type="EMBL" id="KAH1081075.1"/>
    </source>
</evidence>
<comment type="caution">
    <text evidence="1">The sequence shown here is derived from an EMBL/GenBank/DDBJ whole genome shotgun (WGS) entry which is preliminary data.</text>
</comment>
<gene>
    <name evidence="1" type="ORF">J1N35_020836</name>
</gene>
<accession>A0A9D3VDJ6</accession>
<keyword evidence="2" id="KW-1185">Reference proteome</keyword>
<name>A0A9D3VDJ6_9ROSI</name>
<protein>
    <submittedName>
        <fullName evidence="1">Uncharacterized protein</fullName>
    </submittedName>
</protein>
<organism evidence="1 2">
    <name type="scientific">Gossypium stocksii</name>
    <dbReference type="NCBI Taxonomy" id="47602"/>
    <lineage>
        <taxon>Eukaryota</taxon>
        <taxon>Viridiplantae</taxon>
        <taxon>Streptophyta</taxon>
        <taxon>Embryophyta</taxon>
        <taxon>Tracheophyta</taxon>
        <taxon>Spermatophyta</taxon>
        <taxon>Magnoliopsida</taxon>
        <taxon>eudicotyledons</taxon>
        <taxon>Gunneridae</taxon>
        <taxon>Pentapetalae</taxon>
        <taxon>rosids</taxon>
        <taxon>malvids</taxon>
        <taxon>Malvales</taxon>
        <taxon>Malvaceae</taxon>
        <taxon>Malvoideae</taxon>
        <taxon>Gossypium</taxon>
    </lineage>
</organism>
<dbReference type="AlphaFoldDB" id="A0A9D3VDJ6"/>
<feature type="non-terminal residue" evidence="1">
    <location>
        <position position="52"/>
    </location>
</feature>
<dbReference type="EMBL" id="JAIQCV010000007">
    <property type="protein sequence ID" value="KAH1081075.1"/>
    <property type="molecule type" value="Genomic_DNA"/>
</dbReference>
<reference evidence="1 2" key="1">
    <citation type="journal article" date="2021" name="Plant Biotechnol. J.">
        <title>Multi-omics assisted identification of the key and species-specific regulatory components of drought-tolerant mechanisms in Gossypium stocksii.</title>
        <authorList>
            <person name="Yu D."/>
            <person name="Ke L."/>
            <person name="Zhang D."/>
            <person name="Wu Y."/>
            <person name="Sun Y."/>
            <person name="Mei J."/>
            <person name="Sun J."/>
            <person name="Sun Y."/>
        </authorList>
    </citation>
    <scope>NUCLEOTIDE SEQUENCE [LARGE SCALE GENOMIC DNA]</scope>
    <source>
        <strain evidence="2">cv. E1</strain>
        <tissue evidence="1">Leaf</tissue>
    </source>
</reference>